<evidence type="ECO:0000256" key="7">
    <source>
        <dbReference type="ARBA" id="ARBA00023136"/>
    </source>
</evidence>
<gene>
    <name evidence="11" type="ORF">SCHPADRAFT_908022</name>
</gene>
<feature type="transmembrane region" description="Helical" evidence="9">
    <location>
        <begin position="95"/>
        <end position="114"/>
    </location>
</feature>
<feature type="transmembrane region" description="Helical" evidence="9">
    <location>
        <begin position="321"/>
        <end position="344"/>
    </location>
</feature>
<dbReference type="InterPro" id="IPR020846">
    <property type="entry name" value="MFS_dom"/>
</dbReference>
<dbReference type="STRING" id="27342.A0A0H2RI91"/>
<feature type="region of interest" description="Disordered" evidence="8">
    <location>
        <begin position="553"/>
        <end position="673"/>
    </location>
</feature>
<evidence type="ECO:0000259" key="10">
    <source>
        <dbReference type="PROSITE" id="PS50850"/>
    </source>
</evidence>
<dbReference type="FunCoup" id="A0A0H2RI91">
    <property type="interactions" value="26"/>
</dbReference>
<feature type="transmembrane region" description="Helical" evidence="9">
    <location>
        <begin position="521"/>
        <end position="541"/>
    </location>
</feature>
<feature type="transmembrane region" description="Helical" evidence="9">
    <location>
        <begin position="184"/>
        <end position="207"/>
    </location>
</feature>
<dbReference type="InParanoid" id="A0A0H2RI91"/>
<feature type="transmembrane region" description="Helical" evidence="9">
    <location>
        <begin position="282"/>
        <end position="301"/>
    </location>
</feature>
<dbReference type="OrthoDB" id="10021397at2759"/>
<evidence type="ECO:0000256" key="5">
    <source>
        <dbReference type="ARBA" id="ARBA00022692"/>
    </source>
</evidence>
<feature type="compositionally biased region" description="Acidic residues" evidence="8">
    <location>
        <begin position="581"/>
        <end position="590"/>
    </location>
</feature>
<feature type="transmembrane region" description="Helical" evidence="9">
    <location>
        <begin position="382"/>
        <end position="401"/>
    </location>
</feature>
<dbReference type="Pfam" id="PF07690">
    <property type="entry name" value="MFS_1"/>
    <property type="match status" value="1"/>
</dbReference>
<evidence type="ECO:0000256" key="1">
    <source>
        <dbReference type="ARBA" id="ARBA00004651"/>
    </source>
</evidence>
<keyword evidence="3" id="KW-0813">Transport</keyword>
<feature type="transmembrane region" description="Helical" evidence="9">
    <location>
        <begin position="413"/>
        <end position="433"/>
    </location>
</feature>
<dbReference type="AlphaFoldDB" id="A0A0H2RI91"/>
<feature type="transmembrane region" description="Helical" evidence="9">
    <location>
        <begin position="151"/>
        <end position="172"/>
    </location>
</feature>
<dbReference type="PROSITE" id="PS50850">
    <property type="entry name" value="MFS"/>
    <property type="match status" value="1"/>
</dbReference>
<feature type="transmembrane region" description="Helical" evidence="9">
    <location>
        <begin position="60"/>
        <end position="83"/>
    </location>
</feature>
<dbReference type="InterPro" id="IPR036259">
    <property type="entry name" value="MFS_trans_sf"/>
</dbReference>
<feature type="domain" description="Major facilitator superfamily (MFS) profile" evidence="10">
    <location>
        <begin position="61"/>
        <end position="546"/>
    </location>
</feature>
<keyword evidence="6 9" id="KW-1133">Transmembrane helix</keyword>
<feature type="transmembrane region" description="Helical" evidence="9">
    <location>
        <begin position="126"/>
        <end position="144"/>
    </location>
</feature>
<feature type="region of interest" description="Disordered" evidence="8">
    <location>
        <begin position="1"/>
        <end position="43"/>
    </location>
</feature>
<organism evidence="11 12">
    <name type="scientific">Schizopora paradoxa</name>
    <dbReference type="NCBI Taxonomy" id="27342"/>
    <lineage>
        <taxon>Eukaryota</taxon>
        <taxon>Fungi</taxon>
        <taxon>Dikarya</taxon>
        <taxon>Basidiomycota</taxon>
        <taxon>Agaricomycotina</taxon>
        <taxon>Agaricomycetes</taxon>
        <taxon>Hymenochaetales</taxon>
        <taxon>Schizoporaceae</taxon>
        <taxon>Schizopora</taxon>
    </lineage>
</organism>
<dbReference type="CDD" id="cd17502">
    <property type="entry name" value="MFS_Azr1_MDR_like"/>
    <property type="match status" value="1"/>
</dbReference>
<evidence type="ECO:0000313" key="11">
    <source>
        <dbReference type="EMBL" id="KLO09183.1"/>
    </source>
</evidence>
<dbReference type="Proteomes" id="UP000053477">
    <property type="component" value="Unassembled WGS sequence"/>
</dbReference>
<dbReference type="GO" id="GO:0005886">
    <property type="term" value="C:plasma membrane"/>
    <property type="evidence" value="ECO:0007669"/>
    <property type="project" value="UniProtKB-SubCell"/>
</dbReference>
<proteinExistence type="inferred from homology"/>
<sequence length="673" mass="72075">MATSTEKEIRQTEHEGAIAAVDRTSSSSAPAQQKPKVKHGHGASWKADERHVLPHNRMAIVFPGLMLCVFLAALDQTIVATALPTIVEQLQGGKNYSWVGSAYLLGAATLSPLYGKLTDITGRKPIFFGCISIFLIGSALCGAAQNMTWLIVCRCVQGIGGGGIIQLVQITISDIVSLEDRGKYGGFIGSTWGIASVVGPLVGGVFTDHVSWRWCFWVNLPTGGAAMVILFFFLHLNPHPHAPFWQSVKEFDLIGLGIIVVGVVCLLIGFNFSETNWGSPQTIALVTIGAVLIFAALAYEMMTTKAAIIPPRLFKTRTTSIILFTTLLHAIIFFAGAYYLPLFFQVLGASATGAGIRMLPFSLGSAAVSACSGILLSRVHRYRPFMWFGFGIMAVGYGLMTRLTDRSSVAERAVFPLIAALGTGCLFQVPLVGLQAAMPLKDMATSTSTFGFIRQLGGTLGVAIGQTIWSSELQRRAKNLQGIDLNTSPAALSESVRMLKMLFPDPSQRQQVVHAYTSSIATIWLAFTPIAAVCFVLSLFLRHYTLKRKIIRSGKKGSEPTQDDEKEKVEDLEAGTASPTIEDEDEDESDEKGAVRAAATAQVNAIEESEPQGAMPEEQNVPGEHGAKAEVPRNGAAGDREENSSGSSYSGSGVTEGDGSPSHQQEAAASTPR</sequence>
<evidence type="ECO:0000256" key="8">
    <source>
        <dbReference type="SAM" id="MobiDB-lite"/>
    </source>
</evidence>
<dbReference type="PANTHER" id="PTHR23501:SF102">
    <property type="entry name" value="DRUG TRANSPORTER, PUTATIVE (AFU_ORTHOLOGUE AFUA_3G08530)-RELATED"/>
    <property type="match status" value="1"/>
</dbReference>
<feature type="compositionally biased region" description="Basic and acidic residues" evidence="8">
    <location>
        <begin position="1"/>
        <end position="16"/>
    </location>
</feature>
<evidence type="ECO:0000313" key="12">
    <source>
        <dbReference type="Proteomes" id="UP000053477"/>
    </source>
</evidence>
<dbReference type="Gene3D" id="1.20.1720.10">
    <property type="entry name" value="Multidrug resistance protein D"/>
    <property type="match status" value="1"/>
</dbReference>
<dbReference type="SUPFAM" id="SSF103473">
    <property type="entry name" value="MFS general substrate transporter"/>
    <property type="match status" value="1"/>
</dbReference>
<keyword evidence="4" id="KW-1003">Cell membrane</keyword>
<dbReference type="NCBIfam" id="TIGR00711">
    <property type="entry name" value="efflux_EmrB"/>
    <property type="match status" value="1"/>
</dbReference>
<feature type="transmembrane region" description="Helical" evidence="9">
    <location>
        <begin position="253"/>
        <end position="270"/>
    </location>
</feature>
<dbReference type="InterPro" id="IPR011701">
    <property type="entry name" value="MFS"/>
</dbReference>
<keyword evidence="5 9" id="KW-0812">Transmembrane</keyword>
<evidence type="ECO:0000256" key="2">
    <source>
        <dbReference type="ARBA" id="ARBA00008335"/>
    </source>
</evidence>
<comment type="similarity">
    <text evidence="2">Belongs to the major facilitator superfamily.</text>
</comment>
<comment type="subcellular location">
    <subcellularLocation>
        <location evidence="1">Cell membrane</location>
        <topology evidence="1">Multi-pass membrane protein</topology>
    </subcellularLocation>
</comment>
<dbReference type="PRINTS" id="PR01036">
    <property type="entry name" value="TCRTETB"/>
</dbReference>
<keyword evidence="7 9" id="KW-0472">Membrane</keyword>
<dbReference type="FunFam" id="1.20.1720.10:FF:000013">
    <property type="entry name" value="Related to multidrug resistance proteins"/>
    <property type="match status" value="1"/>
</dbReference>
<dbReference type="PANTHER" id="PTHR23501">
    <property type="entry name" value="MAJOR FACILITATOR SUPERFAMILY"/>
    <property type="match status" value="1"/>
</dbReference>
<reference evidence="11 12" key="1">
    <citation type="submission" date="2015-04" db="EMBL/GenBank/DDBJ databases">
        <title>Complete genome sequence of Schizopora paradoxa KUC8140, a cosmopolitan wood degrader in East Asia.</title>
        <authorList>
            <consortium name="DOE Joint Genome Institute"/>
            <person name="Min B."/>
            <person name="Park H."/>
            <person name="Jang Y."/>
            <person name="Kim J.-J."/>
            <person name="Kim K.H."/>
            <person name="Pangilinan J."/>
            <person name="Lipzen A."/>
            <person name="Riley R."/>
            <person name="Grigoriev I.V."/>
            <person name="Spatafora J.W."/>
            <person name="Choi I.-G."/>
        </authorList>
    </citation>
    <scope>NUCLEOTIDE SEQUENCE [LARGE SCALE GENOMIC DNA]</scope>
    <source>
        <strain evidence="11 12">KUC8140</strain>
    </source>
</reference>
<dbReference type="InterPro" id="IPR004638">
    <property type="entry name" value="EmrB-like"/>
</dbReference>
<keyword evidence="12" id="KW-1185">Reference proteome</keyword>
<feature type="transmembrane region" description="Helical" evidence="9">
    <location>
        <begin position="214"/>
        <end position="233"/>
    </location>
</feature>
<feature type="transmembrane region" description="Helical" evidence="9">
    <location>
        <begin position="356"/>
        <end position="376"/>
    </location>
</feature>
<protein>
    <submittedName>
        <fullName evidence="11">MFS general substrate transporter</fullName>
    </submittedName>
</protein>
<dbReference type="Gene3D" id="1.20.1250.20">
    <property type="entry name" value="MFS general substrate transporter like domains"/>
    <property type="match status" value="1"/>
</dbReference>
<evidence type="ECO:0000256" key="6">
    <source>
        <dbReference type="ARBA" id="ARBA00022989"/>
    </source>
</evidence>
<feature type="compositionally biased region" description="Low complexity" evidence="8">
    <location>
        <begin position="644"/>
        <end position="653"/>
    </location>
</feature>
<feature type="compositionally biased region" description="Polar residues" evidence="8">
    <location>
        <begin position="661"/>
        <end position="673"/>
    </location>
</feature>
<feature type="compositionally biased region" description="Low complexity" evidence="8">
    <location>
        <begin position="595"/>
        <end position="605"/>
    </location>
</feature>
<dbReference type="EMBL" id="KQ086064">
    <property type="protein sequence ID" value="KLO09183.1"/>
    <property type="molecule type" value="Genomic_DNA"/>
</dbReference>
<accession>A0A0H2RI91</accession>
<name>A0A0H2RI91_9AGAM</name>
<evidence type="ECO:0000256" key="9">
    <source>
        <dbReference type="SAM" id="Phobius"/>
    </source>
</evidence>
<dbReference type="GO" id="GO:0022857">
    <property type="term" value="F:transmembrane transporter activity"/>
    <property type="evidence" value="ECO:0007669"/>
    <property type="project" value="InterPro"/>
</dbReference>
<evidence type="ECO:0000256" key="3">
    <source>
        <dbReference type="ARBA" id="ARBA00022448"/>
    </source>
</evidence>
<evidence type="ECO:0000256" key="4">
    <source>
        <dbReference type="ARBA" id="ARBA00022475"/>
    </source>
</evidence>